<evidence type="ECO:0000313" key="5">
    <source>
        <dbReference type="Proteomes" id="UP000460558"/>
    </source>
</evidence>
<keyword evidence="3" id="KW-0732">Signal</keyword>
<dbReference type="Proteomes" id="UP000460558">
    <property type="component" value="Unassembled WGS sequence"/>
</dbReference>
<dbReference type="EMBL" id="VDEQ01000230">
    <property type="protein sequence ID" value="MQS38098.1"/>
    <property type="molecule type" value="Genomic_DNA"/>
</dbReference>
<comment type="caution">
    <text evidence="4">The sequence shown here is derived from an EMBL/GenBank/DDBJ whole genome shotgun (WGS) entry which is preliminary data.</text>
</comment>
<sequence length="253" mass="25978">MLRAAVFTAACVALSATGHALAACETVPWWTLAAGFIGVFALVLPFTGRARSLPSVTVALGAGQLALHTLFGLGQQHQLRLPQAADDALIRMAANLVCGAGAADLTPGDAHRVITTAGLTPPPHGPHPPVPQPELLPSLPMLLGHLLAALATGWLLRHGDLALARLIRLYARSAHEAAGAALLRSLRAALVLVRALGADPAQAPGSSAGARHAADDPEPPGAGDALQHTVIRRGPPARLVLTRLELTRLVLAA</sequence>
<gene>
    <name evidence="4" type="ORF">FFZ77_21485</name>
</gene>
<reference evidence="4 5" key="1">
    <citation type="submission" date="2019-06" db="EMBL/GenBank/DDBJ databases">
        <title>Comparative genomics and metabolomics analyses of clavulanic acid producing Streptomyces species provides insight into specialized metabolism and evolution of beta-lactam biosynthetic gene clusters.</title>
        <authorList>
            <person name="Moore M.A."/>
            <person name="Cruz-Morales P."/>
            <person name="Barona Gomez F."/>
            <person name="Kapil T."/>
        </authorList>
    </citation>
    <scope>NUCLEOTIDE SEQUENCE [LARGE SCALE GENOMIC DNA]</scope>
    <source>
        <strain evidence="4 5">T-272</strain>
    </source>
</reference>
<organism evidence="4 5">
    <name type="scientific">Streptomyces katsurahamanus</name>
    <dbReference type="NCBI Taxonomy" id="2577098"/>
    <lineage>
        <taxon>Bacteria</taxon>
        <taxon>Bacillati</taxon>
        <taxon>Actinomycetota</taxon>
        <taxon>Actinomycetes</taxon>
        <taxon>Kitasatosporales</taxon>
        <taxon>Streptomycetaceae</taxon>
        <taxon>Streptomyces</taxon>
    </lineage>
</organism>
<feature type="signal peptide" evidence="3">
    <location>
        <begin position="1"/>
        <end position="22"/>
    </location>
</feature>
<accession>A0ABW9NXX6</accession>
<evidence type="ECO:0000256" key="3">
    <source>
        <dbReference type="SAM" id="SignalP"/>
    </source>
</evidence>
<evidence type="ECO:0000256" key="1">
    <source>
        <dbReference type="SAM" id="MobiDB-lite"/>
    </source>
</evidence>
<keyword evidence="2" id="KW-1133">Transmembrane helix</keyword>
<name>A0ABW9NXX6_9ACTN</name>
<dbReference type="PROSITE" id="PS51257">
    <property type="entry name" value="PROKAR_LIPOPROTEIN"/>
    <property type="match status" value="1"/>
</dbReference>
<evidence type="ECO:0000313" key="4">
    <source>
        <dbReference type="EMBL" id="MQS38098.1"/>
    </source>
</evidence>
<evidence type="ECO:0000256" key="2">
    <source>
        <dbReference type="SAM" id="Phobius"/>
    </source>
</evidence>
<proteinExistence type="predicted"/>
<feature type="chain" id="PRO_5047464723" description="Integral membrane protein" evidence="3">
    <location>
        <begin position="23"/>
        <end position="253"/>
    </location>
</feature>
<feature type="region of interest" description="Disordered" evidence="1">
    <location>
        <begin position="202"/>
        <end position="226"/>
    </location>
</feature>
<protein>
    <recommendedName>
        <fullName evidence="6">Integral membrane protein</fullName>
    </recommendedName>
</protein>
<keyword evidence="5" id="KW-1185">Reference proteome</keyword>
<keyword evidence="2" id="KW-0472">Membrane</keyword>
<keyword evidence="2" id="KW-0812">Transmembrane</keyword>
<feature type="transmembrane region" description="Helical" evidence="2">
    <location>
        <begin position="30"/>
        <end position="46"/>
    </location>
</feature>
<evidence type="ECO:0008006" key="6">
    <source>
        <dbReference type="Google" id="ProtNLM"/>
    </source>
</evidence>